<protein>
    <submittedName>
        <fullName evidence="1">Uncharacterized protein</fullName>
    </submittedName>
</protein>
<dbReference type="Proteomes" id="UP000199467">
    <property type="component" value="Unassembled WGS sequence"/>
</dbReference>
<dbReference type="EMBL" id="FMZQ01000002">
    <property type="protein sequence ID" value="SDC34167.1"/>
    <property type="molecule type" value="Genomic_DNA"/>
</dbReference>
<evidence type="ECO:0000313" key="1">
    <source>
        <dbReference type="EMBL" id="SDC34167.1"/>
    </source>
</evidence>
<sequence length="29" mass="3417">MQSVKLCKLFSQPTKAKHFRLIPQRNSET</sequence>
<dbReference type="AlphaFoldDB" id="A0A1G6KTA0"/>
<gene>
    <name evidence="1" type="ORF">SAMN05216576_102202</name>
</gene>
<keyword evidence="2" id="KW-1185">Reference proteome</keyword>
<organism evidence="1 2">
    <name type="scientific">Ectopseudomonas chengduensis</name>
    <dbReference type="NCBI Taxonomy" id="489632"/>
    <lineage>
        <taxon>Bacteria</taxon>
        <taxon>Pseudomonadati</taxon>
        <taxon>Pseudomonadota</taxon>
        <taxon>Gammaproteobacteria</taxon>
        <taxon>Pseudomonadales</taxon>
        <taxon>Pseudomonadaceae</taxon>
        <taxon>Ectopseudomonas</taxon>
    </lineage>
</organism>
<proteinExistence type="predicted"/>
<evidence type="ECO:0000313" key="2">
    <source>
        <dbReference type="Proteomes" id="UP000199467"/>
    </source>
</evidence>
<accession>A0A1G6KTA0</accession>
<name>A0A1G6KTA0_9GAMM</name>
<reference evidence="2" key="1">
    <citation type="submission" date="2016-10" db="EMBL/GenBank/DDBJ databases">
        <authorList>
            <person name="Varghese N."/>
            <person name="Submissions S."/>
        </authorList>
    </citation>
    <scope>NUCLEOTIDE SEQUENCE [LARGE SCALE GENOMIC DNA]</scope>
    <source>
        <strain evidence="2">DSM 26382</strain>
    </source>
</reference>